<evidence type="ECO:0000313" key="1">
    <source>
        <dbReference type="EMBL" id="MPM53219.1"/>
    </source>
</evidence>
<reference evidence="1" key="1">
    <citation type="submission" date="2019-08" db="EMBL/GenBank/DDBJ databases">
        <authorList>
            <person name="Kucharzyk K."/>
            <person name="Murdoch R.W."/>
            <person name="Higgins S."/>
            <person name="Loffler F."/>
        </authorList>
    </citation>
    <scope>NUCLEOTIDE SEQUENCE</scope>
</reference>
<accession>A0A645AJ77</accession>
<dbReference type="AlphaFoldDB" id="A0A645AJ77"/>
<proteinExistence type="predicted"/>
<comment type="caution">
    <text evidence="1">The sequence shown here is derived from an EMBL/GenBank/DDBJ whole genome shotgun (WGS) entry which is preliminary data.</text>
</comment>
<name>A0A645AJ77_9ZZZZ</name>
<dbReference type="EMBL" id="VSSQ01014232">
    <property type="protein sequence ID" value="MPM53219.1"/>
    <property type="molecule type" value="Genomic_DNA"/>
</dbReference>
<gene>
    <name evidence="1" type="ORF">SDC9_99984</name>
</gene>
<sequence>MYRRQRQRLSVRGLHHGHGDLFAVNELFYERLCLRLPGKLQRRAVFSDLRDDGNADCASAAVGLHDYLPVVLDVFPGKFSLVVISCGDKTARHRHSGVGEEKLRGGLIHREHTGFGARTGVGDPKGFKDGLYPAVFAPASVEGDKDAVRLITRPVFDKLAYGGDIAQLGLVAEIGHSLRDRGP</sequence>
<protein>
    <submittedName>
        <fullName evidence="1">Uncharacterized protein</fullName>
    </submittedName>
</protein>
<organism evidence="1">
    <name type="scientific">bioreactor metagenome</name>
    <dbReference type="NCBI Taxonomy" id="1076179"/>
    <lineage>
        <taxon>unclassified sequences</taxon>
        <taxon>metagenomes</taxon>
        <taxon>ecological metagenomes</taxon>
    </lineage>
</organism>